<accession>A0A7X4W2Q2</accession>
<evidence type="ECO:0000313" key="6">
    <source>
        <dbReference type="Proteomes" id="UP000487929"/>
    </source>
</evidence>
<dbReference type="Pfam" id="PF13426">
    <property type="entry name" value="PAS_9"/>
    <property type="match status" value="1"/>
</dbReference>
<dbReference type="NCBIfam" id="TIGR00254">
    <property type="entry name" value="GGDEF"/>
    <property type="match status" value="1"/>
</dbReference>
<dbReference type="SMART" id="SM00086">
    <property type="entry name" value="PAC"/>
    <property type="match status" value="1"/>
</dbReference>
<dbReference type="RefSeq" id="WP_161430311.1">
    <property type="nucleotide sequence ID" value="NZ_WUTT01000001.1"/>
</dbReference>
<dbReference type="CDD" id="cd01949">
    <property type="entry name" value="GGDEF"/>
    <property type="match status" value="1"/>
</dbReference>
<dbReference type="Proteomes" id="UP000487929">
    <property type="component" value="Unassembled WGS sequence"/>
</dbReference>
<protein>
    <submittedName>
        <fullName evidence="5">Diguanylate cyclase</fullName>
    </submittedName>
</protein>
<dbReference type="InterPro" id="IPR029787">
    <property type="entry name" value="Nucleotide_cyclase"/>
</dbReference>
<comment type="cofactor">
    <cofactor evidence="1">
        <name>Mg(2+)</name>
        <dbReference type="ChEBI" id="CHEBI:18420"/>
    </cofactor>
</comment>
<feature type="domain" description="GGDEF" evidence="4">
    <location>
        <begin position="460"/>
        <end position="593"/>
    </location>
</feature>
<dbReference type="PROSITE" id="PS50887">
    <property type="entry name" value="GGDEF"/>
    <property type="match status" value="1"/>
</dbReference>
<name>A0A7X4W2Q2_9GAMM</name>
<dbReference type="InterPro" id="IPR035965">
    <property type="entry name" value="PAS-like_dom_sf"/>
</dbReference>
<dbReference type="PROSITE" id="PS50112">
    <property type="entry name" value="PAS"/>
    <property type="match status" value="1"/>
</dbReference>
<proteinExistence type="predicted"/>
<dbReference type="InterPro" id="IPR000700">
    <property type="entry name" value="PAS-assoc_C"/>
</dbReference>
<dbReference type="SMART" id="SM00267">
    <property type="entry name" value="GGDEF"/>
    <property type="match status" value="1"/>
</dbReference>
<dbReference type="SUPFAM" id="SSF55073">
    <property type="entry name" value="Nucleotide cyclase"/>
    <property type="match status" value="1"/>
</dbReference>
<dbReference type="Pfam" id="PF00990">
    <property type="entry name" value="GGDEF"/>
    <property type="match status" value="1"/>
</dbReference>
<evidence type="ECO:0000256" key="1">
    <source>
        <dbReference type="ARBA" id="ARBA00001946"/>
    </source>
</evidence>
<sequence>MHRHIRILAALGILVTGLLAGLATALPFYLAARDSVEETTRLGAEAQAAVLHHELTRYVDIARQLASRSEIRMRLEQYTLGEVSLPALRRFTEPRLADALDEIRDIRGILRLGPADEAVAQLGTPPSLATLPALAEASDVATCRVVLIQDAPSLLQTCLTIAGQHGQPIGRDILVFSTERLAALLEDGRRFGPNVRQVLVEQESGLQLTSTASGASLTPFDPARSEPHQAIYRVPLETPGWELRVAIPDTDILHAVWDQLLWPVIAVGLLTLLGTAVVSRALAPLLTQVANQAQRLAETDEELRQAASVFRHAHEAIAITDADQHLLDINPAFTRLLGYPLEAVRGQPLEALIAVHGDTAETLDAGSEALAQRDAWQGEVRYRRADGSILTALQTISTVRDEEGRPRRHIHIFNDITAQKAAEAEVQHRALHDELTGLPNRLHLEQHLAQGMRLAHREGIGLAVLFLDLDHFKEVNDSLGHAAGDDLLRAVTRRLRGALREADFLARLGGDEFVAVLMPVDDDQGAIRVAAKLIDALTEPFPLDGHEIRIGVSVGIALYPGDGDKGHALLEAADAAMYRAKQAGRNTWRRHAA</sequence>
<dbReference type="AlphaFoldDB" id="A0A7X4W2Q2"/>
<dbReference type="InterPro" id="IPR000014">
    <property type="entry name" value="PAS"/>
</dbReference>
<dbReference type="FunFam" id="3.30.70.270:FF:000001">
    <property type="entry name" value="Diguanylate cyclase domain protein"/>
    <property type="match status" value="1"/>
</dbReference>
<gene>
    <name evidence="5" type="ORF">GRB96_02590</name>
</gene>
<dbReference type="PROSITE" id="PS50113">
    <property type="entry name" value="PAC"/>
    <property type="match status" value="1"/>
</dbReference>
<dbReference type="InterPro" id="IPR043128">
    <property type="entry name" value="Rev_trsase/Diguanyl_cyclase"/>
</dbReference>
<comment type="caution">
    <text evidence="5">The sequence shown here is derived from an EMBL/GenBank/DDBJ whole genome shotgun (WGS) entry which is preliminary data.</text>
</comment>
<dbReference type="CDD" id="cd00130">
    <property type="entry name" value="PAS"/>
    <property type="match status" value="1"/>
</dbReference>
<dbReference type="SMART" id="SM00091">
    <property type="entry name" value="PAS"/>
    <property type="match status" value="1"/>
</dbReference>
<dbReference type="EMBL" id="WUTT01000001">
    <property type="protein sequence ID" value="NAW33310.1"/>
    <property type="molecule type" value="Genomic_DNA"/>
</dbReference>
<dbReference type="NCBIfam" id="TIGR00229">
    <property type="entry name" value="sensory_box"/>
    <property type="match status" value="1"/>
</dbReference>
<evidence type="ECO:0000259" key="2">
    <source>
        <dbReference type="PROSITE" id="PS50112"/>
    </source>
</evidence>
<evidence type="ECO:0000259" key="4">
    <source>
        <dbReference type="PROSITE" id="PS50887"/>
    </source>
</evidence>
<organism evidence="5 6">
    <name type="scientific">Halomonas alimentaria</name>
    <dbReference type="NCBI Taxonomy" id="147248"/>
    <lineage>
        <taxon>Bacteria</taxon>
        <taxon>Pseudomonadati</taxon>
        <taxon>Pseudomonadota</taxon>
        <taxon>Gammaproteobacteria</taxon>
        <taxon>Oceanospirillales</taxon>
        <taxon>Halomonadaceae</taxon>
        <taxon>Halomonas</taxon>
    </lineage>
</organism>
<feature type="domain" description="PAS" evidence="2">
    <location>
        <begin position="299"/>
        <end position="374"/>
    </location>
</feature>
<reference evidence="5 6" key="1">
    <citation type="submission" date="2019-12" db="EMBL/GenBank/DDBJ databases">
        <title>Draft genome sequencing of Halomonas alimentaria DSM 15356.</title>
        <authorList>
            <person name="Pandiyan K."/>
            <person name="Kushwaha P."/>
            <person name="Gowdham M."/>
            <person name="Chakdar H."/>
            <person name="Singh A."/>
            <person name="Kumar M."/>
            <person name="Saxena A.K."/>
        </authorList>
    </citation>
    <scope>NUCLEOTIDE SEQUENCE [LARGE SCALE GENOMIC DNA]</scope>
    <source>
        <strain evidence="5 6">DSM 15356</strain>
    </source>
</reference>
<dbReference type="Gene3D" id="3.30.450.20">
    <property type="entry name" value="PAS domain"/>
    <property type="match status" value="1"/>
</dbReference>
<evidence type="ECO:0000313" key="5">
    <source>
        <dbReference type="EMBL" id="NAW33310.1"/>
    </source>
</evidence>
<dbReference type="PANTHER" id="PTHR46663">
    <property type="entry name" value="DIGUANYLATE CYCLASE DGCT-RELATED"/>
    <property type="match status" value="1"/>
</dbReference>
<dbReference type="GO" id="GO:0003824">
    <property type="term" value="F:catalytic activity"/>
    <property type="evidence" value="ECO:0007669"/>
    <property type="project" value="UniProtKB-ARBA"/>
</dbReference>
<dbReference type="SUPFAM" id="SSF55785">
    <property type="entry name" value="PYP-like sensor domain (PAS domain)"/>
    <property type="match status" value="1"/>
</dbReference>
<feature type="domain" description="PAC" evidence="3">
    <location>
        <begin position="376"/>
        <end position="428"/>
    </location>
</feature>
<dbReference type="InterPro" id="IPR052163">
    <property type="entry name" value="DGC-Regulatory_Protein"/>
</dbReference>
<keyword evidence="6" id="KW-1185">Reference proteome</keyword>
<dbReference type="PANTHER" id="PTHR46663:SF3">
    <property type="entry name" value="SLL0267 PROTEIN"/>
    <property type="match status" value="1"/>
</dbReference>
<dbReference type="InterPro" id="IPR001610">
    <property type="entry name" value="PAC"/>
</dbReference>
<dbReference type="InterPro" id="IPR000160">
    <property type="entry name" value="GGDEF_dom"/>
</dbReference>
<evidence type="ECO:0000259" key="3">
    <source>
        <dbReference type="PROSITE" id="PS50113"/>
    </source>
</evidence>
<dbReference type="OrthoDB" id="73375at2"/>
<dbReference type="Gene3D" id="3.30.70.270">
    <property type="match status" value="1"/>
</dbReference>